<dbReference type="Proteomes" id="UP000198525">
    <property type="component" value="Unassembled WGS sequence"/>
</dbReference>
<accession>A0A1G8ZLB9</accession>
<dbReference type="Pfam" id="PF00462">
    <property type="entry name" value="Glutaredoxin"/>
    <property type="match status" value="1"/>
</dbReference>
<organism evidence="2 3">
    <name type="scientific">Billgrantia gudaonensis</name>
    <dbReference type="NCBI Taxonomy" id="376427"/>
    <lineage>
        <taxon>Bacteria</taxon>
        <taxon>Pseudomonadati</taxon>
        <taxon>Pseudomonadota</taxon>
        <taxon>Gammaproteobacteria</taxon>
        <taxon>Oceanospirillales</taxon>
        <taxon>Halomonadaceae</taxon>
        <taxon>Billgrantia</taxon>
    </lineage>
</organism>
<dbReference type="STRING" id="376427.SAMN04487954_11259"/>
<dbReference type="EMBL" id="FNES01000012">
    <property type="protein sequence ID" value="SDK15912.1"/>
    <property type="molecule type" value="Genomic_DNA"/>
</dbReference>
<dbReference type="AlphaFoldDB" id="A0A1G8ZLB9"/>
<dbReference type="RefSeq" id="WP_089687222.1">
    <property type="nucleotide sequence ID" value="NZ_FNES01000012.1"/>
</dbReference>
<evidence type="ECO:0000313" key="2">
    <source>
        <dbReference type="EMBL" id="SDK15912.1"/>
    </source>
</evidence>
<evidence type="ECO:0000313" key="3">
    <source>
        <dbReference type="Proteomes" id="UP000198525"/>
    </source>
</evidence>
<evidence type="ECO:0000259" key="1">
    <source>
        <dbReference type="Pfam" id="PF00462"/>
    </source>
</evidence>
<feature type="domain" description="Glutaredoxin" evidence="1">
    <location>
        <begin position="44"/>
        <end position="96"/>
    </location>
</feature>
<keyword evidence="3" id="KW-1185">Reference proteome</keyword>
<sequence>MTSPLKILLAPVEWVARKLGTTQEVARDPDAQARVDSECRALALYQSRNSPESIQVRREITRLGLDIAVRDVQIDPEHRRALQAATGRIEVPCLRIAHDGGEDDWLLGVAAIRDYLRRRFAT</sequence>
<dbReference type="PROSITE" id="PS51354">
    <property type="entry name" value="GLUTAREDOXIN_2"/>
    <property type="match status" value="1"/>
</dbReference>
<protein>
    <submittedName>
        <fullName evidence="2">Glutaredoxin</fullName>
    </submittedName>
</protein>
<dbReference type="Gene3D" id="3.40.30.10">
    <property type="entry name" value="Glutaredoxin"/>
    <property type="match status" value="1"/>
</dbReference>
<dbReference type="OrthoDB" id="9793736at2"/>
<gene>
    <name evidence="2" type="ORF">SAMN04487954_11259</name>
</gene>
<proteinExistence type="predicted"/>
<reference evidence="2 3" key="1">
    <citation type="submission" date="2016-10" db="EMBL/GenBank/DDBJ databases">
        <authorList>
            <person name="de Groot N.N."/>
        </authorList>
    </citation>
    <scope>NUCLEOTIDE SEQUENCE [LARGE SCALE GENOMIC DNA]</scope>
    <source>
        <strain evidence="2 3">CGMCC 1.6133</strain>
    </source>
</reference>
<dbReference type="InterPro" id="IPR036249">
    <property type="entry name" value="Thioredoxin-like_sf"/>
</dbReference>
<dbReference type="SUPFAM" id="SSF52833">
    <property type="entry name" value="Thioredoxin-like"/>
    <property type="match status" value="1"/>
</dbReference>
<dbReference type="InterPro" id="IPR002109">
    <property type="entry name" value="Glutaredoxin"/>
</dbReference>
<name>A0A1G8ZLB9_9GAMM</name>